<accession>A0A2M8LAF1</accession>
<name>A0A2M8LAF1_9BACT</name>
<comment type="caution">
    <text evidence="1">The sequence shown here is derived from an EMBL/GenBank/DDBJ whole genome shotgun (WGS) entry which is preliminary data.</text>
</comment>
<gene>
    <name evidence="1" type="ORF">COV02_01910</name>
</gene>
<evidence type="ECO:0000313" key="1">
    <source>
        <dbReference type="EMBL" id="PJE73571.1"/>
    </source>
</evidence>
<dbReference type="EMBL" id="PFER01000028">
    <property type="protein sequence ID" value="PJE73571.1"/>
    <property type="molecule type" value="Genomic_DNA"/>
</dbReference>
<sequence>MSLKFEIHQESKEENKDILIIDNGEDLVQINLYDLDSDLYHAGIKQDSIIKIIDKLKSFAGQVIKERSKGSSLGSSQLDVALSSEVWPKDFGQEFNSEFGLETKTEQKLIAKIIEKSCKRSAK</sequence>
<dbReference type="AlphaFoldDB" id="A0A2M8LAF1"/>
<organism evidence="1 2">
    <name type="scientific">Candidatus Terrybacteria bacterium CG10_big_fil_rev_8_21_14_0_10_41_10</name>
    <dbReference type="NCBI Taxonomy" id="1975026"/>
    <lineage>
        <taxon>Bacteria</taxon>
        <taxon>Candidatus Terryibacteriota</taxon>
    </lineage>
</organism>
<proteinExistence type="predicted"/>
<dbReference type="Proteomes" id="UP000230959">
    <property type="component" value="Unassembled WGS sequence"/>
</dbReference>
<reference evidence="2" key="1">
    <citation type="submission" date="2017-09" db="EMBL/GenBank/DDBJ databases">
        <title>Depth-based differentiation of microbial function through sediment-hosted aquifers and enrichment of novel symbionts in the deep terrestrial subsurface.</title>
        <authorList>
            <person name="Probst A.J."/>
            <person name="Ladd B."/>
            <person name="Jarett J.K."/>
            <person name="Geller-Mcgrath D.E."/>
            <person name="Sieber C.M.K."/>
            <person name="Emerson J.B."/>
            <person name="Anantharaman K."/>
            <person name="Thomas B.C."/>
            <person name="Malmstrom R."/>
            <person name="Stieglmeier M."/>
            <person name="Klingl A."/>
            <person name="Woyke T."/>
            <person name="Ryan C.M."/>
            <person name="Banfield J.F."/>
        </authorList>
    </citation>
    <scope>NUCLEOTIDE SEQUENCE [LARGE SCALE GENOMIC DNA]</scope>
</reference>
<evidence type="ECO:0000313" key="2">
    <source>
        <dbReference type="Proteomes" id="UP000230959"/>
    </source>
</evidence>
<protein>
    <submittedName>
        <fullName evidence="1">Uncharacterized protein</fullName>
    </submittedName>
</protein>